<dbReference type="Proteomes" id="UP000714817">
    <property type="component" value="Unassembled WGS sequence"/>
</dbReference>
<reference evidence="1" key="1">
    <citation type="submission" date="2020-04" db="EMBL/GenBank/DDBJ databases">
        <authorList>
            <person name="Zhang T."/>
        </authorList>
    </citation>
    <scope>NUCLEOTIDE SEQUENCE</scope>
    <source>
        <strain evidence="1">HKST-UBA80</strain>
    </source>
</reference>
<dbReference type="AlphaFoldDB" id="A0A955E103"/>
<organism evidence="1 2">
    <name type="scientific">candidate division WWE3 bacterium</name>
    <dbReference type="NCBI Taxonomy" id="2053526"/>
    <lineage>
        <taxon>Bacteria</taxon>
        <taxon>Katanobacteria</taxon>
    </lineage>
</organism>
<comment type="caution">
    <text evidence="1">The sequence shown here is derived from an EMBL/GenBank/DDBJ whole genome shotgun (WGS) entry which is preliminary data.</text>
</comment>
<accession>A0A955E103</accession>
<name>A0A955E103_UNCKA</name>
<dbReference type="EMBL" id="JAGQNY010000007">
    <property type="protein sequence ID" value="MCA9302141.1"/>
    <property type="molecule type" value="Genomic_DNA"/>
</dbReference>
<reference evidence="1" key="2">
    <citation type="journal article" date="2021" name="Microbiome">
        <title>Successional dynamics and alternative stable states in a saline activated sludge microbial community over 9 years.</title>
        <authorList>
            <person name="Wang Y."/>
            <person name="Ye J."/>
            <person name="Ju F."/>
            <person name="Liu L."/>
            <person name="Boyd J.A."/>
            <person name="Deng Y."/>
            <person name="Parks D.H."/>
            <person name="Jiang X."/>
            <person name="Yin X."/>
            <person name="Woodcroft B.J."/>
            <person name="Tyson G.W."/>
            <person name="Hugenholtz P."/>
            <person name="Polz M.F."/>
            <person name="Zhang T."/>
        </authorList>
    </citation>
    <scope>NUCLEOTIDE SEQUENCE</scope>
    <source>
        <strain evidence="1">HKST-UBA80</strain>
    </source>
</reference>
<evidence type="ECO:0000313" key="2">
    <source>
        <dbReference type="Proteomes" id="UP000714817"/>
    </source>
</evidence>
<dbReference type="Gene3D" id="3.90.70.10">
    <property type="entry name" value="Cysteine proteinases"/>
    <property type="match status" value="1"/>
</dbReference>
<proteinExistence type="predicted"/>
<gene>
    <name evidence="1" type="ORF">KDA10_02135</name>
</gene>
<protein>
    <submittedName>
        <fullName evidence="1">Uncharacterized protein</fullName>
    </submittedName>
</protein>
<sequence length="223" mass="25527">MSIKEEITHGSEGRKRIEGEYFLPTASNRGLKDCGVFAAFFCAHNFRGIQYRPLNDMRAEIGKEKDLGTLPDKILKFLATQGLQCEYRTQVDWEEFLHFDSNKLEDVARELDGSDGVLVTASGLKECANSLVYEHSFSLWETDEDPEITFKLALTGGAFVICLVGANHYVVIVRQEDEAYVYYDPNDPSKLQESKKTDFFQWWEQTTGFVRLREAIIVKNTEE</sequence>
<evidence type="ECO:0000313" key="1">
    <source>
        <dbReference type="EMBL" id="MCA9302141.1"/>
    </source>
</evidence>